<evidence type="ECO:0000256" key="7">
    <source>
        <dbReference type="PIRSR" id="PIRSR623088-3"/>
    </source>
</evidence>
<feature type="binding site" evidence="7">
    <location>
        <position position="494"/>
    </location>
    <ligand>
        <name>Zn(2+)</name>
        <dbReference type="ChEBI" id="CHEBI:29105"/>
        <label>1</label>
    </ligand>
</feature>
<feature type="compositionally biased region" description="Polar residues" evidence="9">
    <location>
        <begin position="94"/>
        <end position="115"/>
    </location>
</feature>
<dbReference type="PROSITE" id="PS51845">
    <property type="entry name" value="PDEASE_I_2"/>
    <property type="match status" value="1"/>
</dbReference>
<organism evidence="11 12">
    <name type="scientific">Trichinella murrelli</name>
    <dbReference type="NCBI Taxonomy" id="144512"/>
    <lineage>
        <taxon>Eukaryota</taxon>
        <taxon>Metazoa</taxon>
        <taxon>Ecdysozoa</taxon>
        <taxon>Nematoda</taxon>
        <taxon>Enoplea</taxon>
        <taxon>Dorylaimia</taxon>
        <taxon>Trichinellida</taxon>
        <taxon>Trichinellidae</taxon>
        <taxon>Trichinella</taxon>
    </lineage>
</organism>
<dbReference type="InterPro" id="IPR023174">
    <property type="entry name" value="PDEase_CS"/>
</dbReference>
<sequence length="755" mass="83003">MEVPDIVVTFKQGDEDSTSLDVVFEADSTSPTQTAGSLSVDDTARDGGEPLLVKPFLTASSGPALPLRRHSDVLPSSYGSFYLLNRRIKSLKVSNSDQGSSKPSLPSSHDQSSFDVNKKTGVEASTLPSGSTHPHHRRGSFLYRIDSDAELTHSTPRVSDSQHGEDLIVTPFAQVLASLRNVRSNLAKLTRSSSSRTSLAQISGSVPGTTSQSGSASSANHISTAAAAAAAAATGSDRATANKQSSGVALPPPAPRSPGSMATQLATSQEDNFQLAADTLVELDWCLEQLETIQTHRSVSEMASSKFRKMLTKELSQFSDSKSGDQVSRFIFTTFMGNEHELDMANEKDKHAPILESDEERSTLVAGGKVGKGKQHVTSSMSQISGIRKLKLPTATTTVSSVDESTGDLLPICGLGKEASSELTSHLNQIDRWGIDIFKVDELSRNHSLTTITFTILKNRGLLKAFNIRPARLLTYLLHLEDHYRKNSYHNSLHAADVTQTVHVMLSTPSLESVFTDLEKLAVIFAAAIHDVDHPGLTNQFLVNSGSELAIMYNDESVLEQHHLAVAFKLLQETDCDILTGFSKKHRQLFRRIVIDTVLATDMSKHMSLLADLKTMVETKKVSGPGVPSLEKYSDRIQVLQNMIHIADLSNPAKPITLYQQWIDRLLEEYWKQGDRERELGLEISPMCDRRNVSREKSQVGFIDYIVHPLMETWADLVYPEGQAVLDQLEENRDWLFKKLSATEREALPPSEDQE</sequence>
<dbReference type="InterPro" id="IPR002073">
    <property type="entry name" value="PDEase_catalytic_dom"/>
</dbReference>
<dbReference type="AlphaFoldDB" id="A0A0V0U3E0"/>
<feature type="binding site" evidence="6">
    <location>
        <begin position="490"/>
        <end position="494"/>
    </location>
    <ligand>
        <name>AMP</name>
        <dbReference type="ChEBI" id="CHEBI:456215"/>
    </ligand>
</feature>
<feature type="binding site" evidence="6">
    <location>
        <position position="699"/>
    </location>
    <ligand>
        <name>AMP</name>
        <dbReference type="ChEBI" id="CHEBI:456215"/>
    </ligand>
</feature>
<evidence type="ECO:0000256" key="1">
    <source>
        <dbReference type="ARBA" id="ARBA00007648"/>
    </source>
</evidence>
<dbReference type="PRINTS" id="PR00387">
    <property type="entry name" value="PDIESTERASE1"/>
</dbReference>
<dbReference type="Gene3D" id="1.10.1300.10">
    <property type="entry name" value="3'5'-cyclic nucleotide phosphodiesterase, catalytic domain"/>
    <property type="match status" value="1"/>
</dbReference>
<dbReference type="GO" id="GO:0004114">
    <property type="term" value="F:3',5'-cyclic-nucleotide phosphodiesterase activity"/>
    <property type="evidence" value="ECO:0007669"/>
    <property type="project" value="InterPro"/>
</dbReference>
<keyword evidence="2 7" id="KW-0479">Metal-binding</keyword>
<keyword evidence="12" id="KW-1185">Reference proteome</keyword>
<feature type="binding site" evidence="7">
    <location>
        <position position="648"/>
    </location>
    <ligand>
        <name>Zn(2+)</name>
        <dbReference type="ChEBI" id="CHEBI:29105"/>
        <label>1</label>
    </ligand>
</feature>
<dbReference type="InterPro" id="IPR023088">
    <property type="entry name" value="PDEase"/>
</dbReference>
<dbReference type="Pfam" id="PF18100">
    <property type="entry name" value="PDE4_UCR"/>
    <property type="match status" value="2"/>
</dbReference>
<keyword evidence="4" id="KW-0114">cAMP</keyword>
<feature type="region of interest" description="Disordered" evidence="9">
    <location>
        <begin position="236"/>
        <end position="264"/>
    </location>
</feature>
<dbReference type="PROSITE" id="PS00126">
    <property type="entry name" value="PDEASE_I_1"/>
    <property type="match status" value="1"/>
</dbReference>
<dbReference type="SUPFAM" id="SSF109604">
    <property type="entry name" value="HD-domain/PDEase-like"/>
    <property type="match status" value="1"/>
</dbReference>
<evidence type="ECO:0000256" key="6">
    <source>
        <dbReference type="PIRSR" id="PIRSR623088-2"/>
    </source>
</evidence>
<feature type="binding site" evidence="6">
    <location>
        <position position="648"/>
    </location>
    <ligand>
        <name>AMP</name>
        <dbReference type="ChEBI" id="CHEBI:456215"/>
    </ligand>
</feature>
<evidence type="ECO:0000256" key="5">
    <source>
        <dbReference type="PIRSR" id="PIRSR623088-1"/>
    </source>
</evidence>
<feature type="compositionally biased region" description="Low complexity" evidence="9">
    <location>
        <begin position="208"/>
        <end position="217"/>
    </location>
</feature>
<dbReference type="GO" id="GO:0046872">
    <property type="term" value="F:metal ion binding"/>
    <property type="evidence" value="ECO:0007669"/>
    <property type="project" value="UniProtKB-KW"/>
</dbReference>
<comment type="similarity">
    <text evidence="1 8">Belongs to the cyclic nucleotide phosphodiesterase family.</text>
</comment>
<evidence type="ECO:0000256" key="8">
    <source>
        <dbReference type="RuleBase" id="RU363067"/>
    </source>
</evidence>
<evidence type="ECO:0000256" key="2">
    <source>
        <dbReference type="ARBA" id="ARBA00022723"/>
    </source>
</evidence>
<evidence type="ECO:0000313" key="12">
    <source>
        <dbReference type="Proteomes" id="UP000055048"/>
    </source>
</evidence>
<feature type="region of interest" description="Disordered" evidence="9">
    <location>
        <begin position="189"/>
        <end position="217"/>
    </location>
</feature>
<reference evidence="11 12" key="1">
    <citation type="submission" date="2015-01" db="EMBL/GenBank/DDBJ databases">
        <title>Evolution of Trichinella species and genotypes.</title>
        <authorList>
            <person name="Korhonen P.K."/>
            <person name="Edoardo P."/>
            <person name="Giuseppe L.R."/>
            <person name="Gasser R.B."/>
        </authorList>
    </citation>
    <scope>NUCLEOTIDE SEQUENCE [LARGE SCALE GENOMIC DNA]</scope>
    <source>
        <strain evidence="11">ISS417</strain>
    </source>
</reference>
<keyword evidence="3 8" id="KW-0378">Hydrolase</keyword>
<evidence type="ECO:0000256" key="4">
    <source>
        <dbReference type="ARBA" id="ARBA00023149"/>
    </source>
</evidence>
<feature type="domain" description="PDEase" evidence="10">
    <location>
        <begin position="411"/>
        <end position="743"/>
    </location>
</feature>
<dbReference type="InterPro" id="IPR036971">
    <property type="entry name" value="PDEase_catalytic_dom_sf"/>
</dbReference>
<dbReference type="EC" id="3.1.4.-" evidence="8"/>
<feature type="binding site" evidence="7">
    <location>
        <position position="530"/>
    </location>
    <ligand>
        <name>Zn(2+)</name>
        <dbReference type="ChEBI" id="CHEBI:29105"/>
        <label>1</label>
    </ligand>
</feature>
<name>A0A0V0U3E0_9BILA</name>
<evidence type="ECO:0000256" key="3">
    <source>
        <dbReference type="ARBA" id="ARBA00022801"/>
    </source>
</evidence>
<feature type="region of interest" description="Disordered" evidence="9">
    <location>
        <begin position="94"/>
        <end position="116"/>
    </location>
</feature>
<dbReference type="SMART" id="SM00471">
    <property type="entry name" value="HDc"/>
    <property type="match status" value="1"/>
</dbReference>
<dbReference type="FunFam" id="1.10.1300.10:FF:000023">
    <property type="entry name" value="Phosphodiesterase"/>
    <property type="match status" value="1"/>
</dbReference>
<dbReference type="PANTHER" id="PTHR11347">
    <property type="entry name" value="CYCLIC NUCLEOTIDE PHOSPHODIESTERASE"/>
    <property type="match status" value="1"/>
</dbReference>
<proteinExistence type="inferred from homology"/>
<dbReference type="InterPro" id="IPR040844">
    <property type="entry name" value="PDE4_UCR"/>
</dbReference>
<evidence type="ECO:0000313" key="11">
    <source>
        <dbReference type="EMBL" id="KRX45708.1"/>
    </source>
</evidence>
<protein>
    <recommendedName>
        <fullName evidence="8">Phosphodiesterase</fullName>
        <ecNumber evidence="8">3.1.4.-</ecNumber>
    </recommendedName>
</protein>
<dbReference type="Proteomes" id="UP000055048">
    <property type="component" value="Unassembled WGS sequence"/>
</dbReference>
<dbReference type="Pfam" id="PF00233">
    <property type="entry name" value="PDEase_I"/>
    <property type="match status" value="1"/>
</dbReference>
<feature type="binding site" evidence="7">
    <location>
        <position position="531"/>
    </location>
    <ligand>
        <name>Zn(2+)</name>
        <dbReference type="ChEBI" id="CHEBI:29105"/>
        <label>2</label>
    </ligand>
</feature>
<dbReference type="CDD" id="cd00077">
    <property type="entry name" value="HDc"/>
    <property type="match status" value="1"/>
</dbReference>
<dbReference type="EMBL" id="JYDJ01000071">
    <property type="protein sequence ID" value="KRX45708.1"/>
    <property type="molecule type" value="Genomic_DNA"/>
</dbReference>
<feature type="active site" description="Proton donor" evidence="5">
    <location>
        <position position="490"/>
    </location>
</feature>
<dbReference type="InterPro" id="IPR003607">
    <property type="entry name" value="HD/PDEase_dom"/>
</dbReference>
<dbReference type="GO" id="GO:0007165">
    <property type="term" value="P:signal transduction"/>
    <property type="evidence" value="ECO:0007669"/>
    <property type="project" value="InterPro"/>
</dbReference>
<accession>A0A0V0U3E0</accession>
<feature type="binding site" evidence="7">
    <location>
        <position position="531"/>
    </location>
    <ligand>
        <name>Zn(2+)</name>
        <dbReference type="ChEBI" id="CHEBI:29105"/>
        <label>1</label>
    </ligand>
</feature>
<evidence type="ECO:0000259" key="10">
    <source>
        <dbReference type="PROSITE" id="PS51845"/>
    </source>
</evidence>
<evidence type="ECO:0000256" key="9">
    <source>
        <dbReference type="SAM" id="MobiDB-lite"/>
    </source>
</evidence>
<comment type="cofactor">
    <cofactor evidence="8">
        <name>a divalent metal cation</name>
        <dbReference type="ChEBI" id="CHEBI:60240"/>
    </cofactor>
    <text evidence="8">Binds 2 divalent metal cations per subunit. Site 1 may preferentially bind zinc ions, while site 2 has a preference for magnesium and/or manganese ions.</text>
</comment>
<feature type="compositionally biased region" description="Low complexity" evidence="9">
    <location>
        <begin position="189"/>
        <end position="199"/>
    </location>
</feature>
<comment type="caution">
    <text evidence="11">The sequence shown here is derived from an EMBL/GenBank/DDBJ whole genome shotgun (WGS) entry which is preliminary data.</text>
</comment>
<feature type="binding site" evidence="6">
    <location>
        <position position="531"/>
    </location>
    <ligand>
        <name>AMP</name>
        <dbReference type="ChEBI" id="CHEBI:456215"/>
    </ligand>
</feature>
<gene>
    <name evidence="11" type="primary">pde-4</name>
    <name evidence="11" type="ORF">T05_12129</name>
</gene>